<evidence type="ECO:0000256" key="7">
    <source>
        <dbReference type="ARBA" id="ARBA00022737"/>
    </source>
</evidence>
<dbReference type="InterPro" id="IPR000152">
    <property type="entry name" value="EGF-type_Asp/Asn_hydroxyl_site"/>
</dbReference>
<dbReference type="PROSITE" id="PS01187">
    <property type="entry name" value="EGF_CA"/>
    <property type="match status" value="5"/>
</dbReference>
<evidence type="ECO:0000256" key="11">
    <source>
        <dbReference type="PROSITE-ProRule" id="PRU00076"/>
    </source>
</evidence>
<dbReference type="FunFam" id="2.10.25.10:FF:000038">
    <property type="entry name" value="Fibrillin 2"/>
    <property type="match status" value="2"/>
</dbReference>
<evidence type="ECO:0000256" key="6">
    <source>
        <dbReference type="ARBA" id="ARBA00022729"/>
    </source>
</evidence>
<organism evidence="14 15">
    <name type="scientific">Acanthosepion pharaonis</name>
    <name type="common">Pharaoh cuttlefish</name>
    <name type="synonym">Sepia pharaonis</name>
    <dbReference type="NCBI Taxonomy" id="158019"/>
    <lineage>
        <taxon>Eukaryota</taxon>
        <taxon>Metazoa</taxon>
        <taxon>Spiralia</taxon>
        <taxon>Lophotrochozoa</taxon>
        <taxon>Mollusca</taxon>
        <taxon>Cephalopoda</taxon>
        <taxon>Coleoidea</taxon>
        <taxon>Decapodiformes</taxon>
        <taxon>Sepiida</taxon>
        <taxon>Sepiina</taxon>
        <taxon>Sepiidae</taxon>
        <taxon>Acanthosepion</taxon>
    </lineage>
</organism>
<dbReference type="Pfam" id="PF12662">
    <property type="entry name" value="cEGF"/>
    <property type="match status" value="2"/>
</dbReference>
<feature type="chain" id="PRO_5032437885" evidence="12">
    <location>
        <begin position="21"/>
        <end position="816"/>
    </location>
</feature>
<feature type="signal peptide" evidence="12">
    <location>
        <begin position="1"/>
        <end position="20"/>
    </location>
</feature>
<feature type="domain" description="EGF-like" evidence="13">
    <location>
        <begin position="557"/>
        <end position="596"/>
    </location>
</feature>
<dbReference type="FunFam" id="2.10.25.10:FF:000010">
    <property type="entry name" value="Pro-epidermal growth factor"/>
    <property type="match status" value="1"/>
</dbReference>
<protein>
    <submittedName>
        <fullName evidence="14">FBLN1_2</fullName>
    </submittedName>
</protein>
<keyword evidence="7" id="KW-0677">Repeat</keyword>
<evidence type="ECO:0000313" key="14">
    <source>
        <dbReference type="EMBL" id="CAE1173160.1"/>
    </source>
</evidence>
<dbReference type="InterPro" id="IPR009030">
    <property type="entry name" value="Growth_fac_rcpt_cys_sf"/>
</dbReference>
<evidence type="ECO:0000256" key="3">
    <source>
        <dbReference type="ARBA" id="ARBA00022525"/>
    </source>
</evidence>
<dbReference type="AlphaFoldDB" id="A0A812BB55"/>
<feature type="domain" description="EGF-like" evidence="13">
    <location>
        <begin position="472"/>
        <end position="513"/>
    </location>
</feature>
<sequence>MLTFLSLSLLLLLGLPKAHSSLLDIRDICCTLGSQYGALKNTCSRYIAPLTNIKPEDEENCRVIVEICCMKEIHYKQCLKGRTDAEEKKLCQVNADVYGAEQYSQCCQCCRLGKVAVQSGLHCNLTNYGDPCDTTFRECCQAERIRLSGGNPYSSCDLNNPCDHFCENDGYSFKCICRTGFVLNADRRTCSDINECLQFPRPCPDRQRCINIPGNFICRQEANCPEHAIFNRLTSSCRCQSKMVYNVTSKECQCPPGFAYNIVERLCEDIDECIVQAHNCNISHQCLNLEGSFQCCRTGFTANQDQLQCEDIDECGLADSCPLGLQCYNSPGSFVCRRSRSCGTGYSLNEITQQCDDIDECAQGVHNCGTSRCKNIQGSFRCEMPSHSTPCPAGSIFNSQTETCESQSRETCDPGFWIKNGICVDINECTERVDQCGLHQVCHNTRGSYQCSNTISCGPGLWYDDVGSRCKDIDECAAGNHTCHSNQVCRNTPGGFECDCLAGYLALSNGFCEDINECSHHRRYCPRNANCINTPGSFRCECKAGYESIGTSRQCKDIDECSMQNPCDHHCQNTLGSFKCSCETGYELSLNRRSCQDVDECADPYKQCSYQCQNLPGSFQCSCPSGFRMASDQKSCLDIDECKETPSICRNYDATCINVRGGYKCPIVQCPSAYTKSAYGNPGNRVESGGIVCRRKPCKLEDKLCIEDKTLTIGWEFISIPSYPYVLEEPLTLVMVRTRGYIFYPKLFLTLEEGNEQRLFDTVIHESTGSLRLIRPIQGPQEFHLRMVLDNYSQTQHLLISRHVTNVYVHVSAFLF</sequence>
<dbReference type="FunFam" id="2.10.25.10:FF:000005">
    <property type="entry name" value="Fibrillin 2"/>
    <property type="match status" value="1"/>
</dbReference>
<keyword evidence="5 11" id="KW-0245">EGF-like domain</keyword>
<dbReference type="InterPro" id="IPR001881">
    <property type="entry name" value="EGF-like_Ca-bd_dom"/>
</dbReference>
<evidence type="ECO:0000256" key="9">
    <source>
        <dbReference type="ARBA" id="ARBA00023157"/>
    </source>
</evidence>
<evidence type="ECO:0000256" key="8">
    <source>
        <dbReference type="ARBA" id="ARBA00022837"/>
    </source>
</evidence>
<dbReference type="SUPFAM" id="SSF57184">
    <property type="entry name" value="Growth factor receptor domain"/>
    <property type="match status" value="3"/>
</dbReference>
<comment type="caution">
    <text evidence="11">Lacks conserved residue(s) required for the propagation of feature annotation.</text>
</comment>
<comment type="similarity">
    <text evidence="2">Belongs to the fibulin family.</text>
</comment>
<accession>A0A812BB55</accession>
<dbReference type="PROSITE" id="PS00010">
    <property type="entry name" value="ASX_HYDROXYL"/>
    <property type="match status" value="4"/>
</dbReference>
<dbReference type="InterPro" id="IPR000742">
    <property type="entry name" value="EGF"/>
</dbReference>
<dbReference type="EMBL" id="CAHIKZ030000417">
    <property type="protein sequence ID" value="CAE1173160.1"/>
    <property type="molecule type" value="Genomic_DNA"/>
</dbReference>
<keyword evidence="3" id="KW-0964">Secreted</keyword>
<dbReference type="OrthoDB" id="10022113at2759"/>
<evidence type="ECO:0000256" key="10">
    <source>
        <dbReference type="ARBA" id="ARBA00023180"/>
    </source>
</evidence>
<dbReference type="PANTHER" id="PTHR24034:SF89">
    <property type="entry name" value="COMPLEMENT COMPONENT C1Q RECEPTOR"/>
    <property type="match status" value="1"/>
</dbReference>
<keyword evidence="10" id="KW-0325">Glycoprotein</keyword>
<dbReference type="PROSITE" id="PS50026">
    <property type="entry name" value="EGF_3"/>
    <property type="match status" value="4"/>
</dbReference>
<dbReference type="Pfam" id="PF22914">
    <property type="entry name" value="Fibulin_C"/>
    <property type="match status" value="1"/>
</dbReference>
<keyword evidence="8" id="KW-0106">Calcium</keyword>
<gene>
    <name evidence="14" type="ORF">SPHA_12486</name>
</gene>
<dbReference type="InterPro" id="IPR050751">
    <property type="entry name" value="ECM_structural_protein"/>
</dbReference>
<keyword evidence="15" id="KW-1185">Reference proteome</keyword>
<dbReference type="InterPro" id="IPR055088">
    <property type="entry name" value="Fibulin_C"/>
</dbReference>
<dbReference type="PROSITE" id="PS01186">
    <property type="entry name" value="EGF_2"/>
    <property type="match status" value="5"/>
</dbReference>
<evidence type="ECO:0000256" key="4">
    <source>
        <dbReference type="ARBA" id="ARBA00022530"/>
    </source>
</evidence>
<comment type="caution">
    <text evidence="14">The sequence shown here is derived from an EMBL/GenBank/DDBJ whole genome shotgun (WGS) entry which is preliminary data.</text>
</comment>
<proteinExistence type="inferred from homology"/>
<comment type="subcellular location">
    <subcellularLocation>
        <location evidence="1">Secreted</location>
        <location evidence="1">Extracellular space</location>
        <location evidence="1">Extracellular matrix</location>
    </subcellularLocation>
</comment>
<evidence type="ECO:0000313" key="15">
    <source>
        <dbReference type="Proteomes" id="UP000597762"/>
    </source>
</evidence>
<dbReference type="Pfam" id="PF07645">
    <property type="entry name" value="EGF_CA"/>
    <property type="match status" value="7"/>
</dbReference>
<dbReference type="Gene3D" id="2.10.25.10">
    <property type="entry name" value="Laminin"/>
    <property type="match status" value="11"/>
</dbReference>
<evidence type="ECO:0000256" key="2">
    <source>
        <dbReference type="ARBA" id="ARBA00006127"/>
    </source>
</evidence>
<evidence type="ECO:0000256" key="5">
    <source>
        <dbReference type="ARBA" id="ARBA00022536"/>
    </source>
</evidence>
<keyword evidence="4" id="KW-0272">Extracellular matrix</keyword>
<evidence type="ECO:0000259" key="13">
    <source>
        <dbReference type="PROSITE" id="PS50026"/>
    </source>
</evidence>
<feature type="domain" description="EGF-like" evidence="13">
    <location>
        <begin position="597"/>
        <end position="637"/>
    </location>
</feature>
<reference evidence="14" key="1">
    <citation type="submission" date="2021-01" db="EMBL/GenBank/DDBJ databases">
        <authorList>
            <person name="Li R."/>
            <person name="Bekaert M."/>
        </authorList>
    </citation>
    <scope>NUCLEOTIDE SEQUENCE</scope>
    <source>
        <strain evidence="14">Farmed</strain>
    </source>
</reference>
<feature type="disulfide bond" evidence="11">
    <location>
        <begin position="561"/>
        <end position="571"/>
    </location>
</feature>
<keyword evidence="6 12" id="KW-0732">Signal</keyword>
<dbReference type="CDD" id="cd00054">
    <property type="entry name" value="EGF_CA"/>
    <property type="match status" value="3"/>
</dbReference>
<dbReference type="SMART" id="SM00181">
    <property type="entry name" value="EGF"/>
    <property type="match status" value="11"/>
</dbReference>
<dbReference type="InterPro" id="IPR018097">
    <property type="entry name" value="EGF_Ca-bd_CS"/>
</dbReference>
<dbReference type="InterPro" id="IPR049883">
    <property type="entry name" value="NOTCH1_EGF-like"/>
</dbReference>
<dbReference type="GO" id="GO:0030198">
    <property type="term" value="P:extracellular matrix organization"/>
    <property type="evidence" value="ECO:0007669"/>
    <property type="project" value="TreeGrafter"/>
</dbReference>
<dbReference type="PANTHER" id="PTHR24034">
    <property type="entry name" value="EGF-LIKE DOMAIN-CONTAINING PROTEIN"/>
    <property type="match status" value="1"/>
</dbReference>
<dbReference type="InterPro" id="IPR026823">
    <property type="entry name" value="cEGF"/>
</dbReference>
<dbReference type="GO" id="GO:0071944">
    <property type="term" value="C:cell periphery"/>
    <property type="evidence" value="ECO:0007669"/>
    <property type="project" value="UniProtKB-ARBA"/>
</dbReference>
<dbReference type="Proteomes" id="UP000597762">
    <property type="component" value="Unassembled WGS sequence"/>
</dbReference>
<dbReference type="SUPFAM" id="SSF57196">
    <property type="entry name" value="EGF/Laminin"/>
    <property type="match status" value="2"/>
</dbReference>
<name>A0A812BB55_ACAPH</name>
<evidence type="ECO:0000256" key="1">
    <source>
        <dbReference type="ARBA" id="ARBA00004498"/>
    </source>
</evidence>
<dbReference type="SMART" id="SM00179">
    <property type="entry name" value="EGF_CA"/>
    <property type="match status" value="11"/>
</dbReference>
<dbReference type="FunFam" id="2.10.25.10:FF:000008">
    <property type="entry name" value="Signal peptide, CUB domain, EGF-like 2"/>
    <property type="match status" value="1"/>
</dbReference>
<dbReference type="GO" id="GO:0005509">
    <property type="term" value="F:calcium ion binding"/>
    <property type="evidence" value="ECO:0007669"/>
    <property type="project" value="InterPro"/>
</dbReference>
<dbReference type="FunFam" id="2.10.25.10:FF:000014">
    <property type="entry name" value="Latent-transforming growth factor beta-binding protein 3"/>
    <property type="match status" value="1"/>
</dbReference>
<keyword evidence="9 11" id="KW-1015">Disulfide bond</keyword>
<evidence type="ECO:0000256" key="12">
    <source>
        <dbReference type="SAM" id="SignalP"/>
    </source>
</evidence>
<feature type="domain" description="EGF-like" evidence="13">
    <location>
        <begin position="514"/>
        <end position="556"/>
    </location>
</feature>